<keyword evidence="14" id="KW-1185">Reference proteome</keyword>
<gene>
    <name evidence="13" type="ORF">WHR41_02252</name>
</gene>
<dbReference type="Proteomes" id="UP000803884">
    <property type="component" value="Unassembled WGS sequence"/>
</dbReference>
<keyword evidence="9" id="KW-0479">Metal-binding</keyword>
<organism evidence="13 14">
    <name type="scientific">Cladosporium halotolerans</name>
    <dbReference type="NCBI Taxonomy" id="1052096"/>
    <lineage>
        <taxon>Eukaryota</taxon>
        <taxon>Fungi</taxon>
        <taxon>Dikarya</taxon>
        <taxon>Ascomycota</taxon>
        <taxon>Pezizomycotina</taxon>
        <taxon>Dothideomycetes</taxon>
        <taxon>Dothideomycetidae</taxon>
        <taxon>Cladosporiales</taxon>
        <taxon>Cladosporiaceae</taxon>
        <taxon>Cladosporium</taxon>
    </lineage>
</organism>
<evidence type="ECO:0000259" key="12">
    <source>
        <dbReference type="PROSITE" id="PS52012"/>
    </source>
</evidence>
<feature type="region of interest" description="Disordered" evidence="10">
    <location>
        <begin position="116"/>
        <end position="142"/>
    </location>
</feature>
<dbReference type="PROSITE" id="PS52012">
    <property type="entry name" value="CFEM"/>
    <property type="match status" value="1"/>
</dbReference>
<feature type="disulfide bond" evidence="9">
    <location>
        <begin position="42"/>
        <end position="49"/>
    </location>
</feature>
<evidence type="ECO:0000256" key="7">
    <source>
        <dbReference type="ARBA" id="ARBA00023157"/>
    </source>
</evidence>
<keyword evidence="7 9" id="KW-1015">Disulfide bond</keyword>
<dbReference type="GeneID" id="96003696"/>
<keyword evidence="9" id="KW-0408">Iron</keyword>
<evidence type="ECO:0000256" key="9">
    <source>
        <dbReference type="PROSITE-ProRule" id="PRU01356"/>
    </source>
</evidence>
<keyword evidence="5" id="KW-0325">Glycoprotein</keyword>
<keyword evidence="5" id="KW-0336">GPI-anchor</keyword>
<keyword evidence="6 11" id="KW-0732">Signal</keyword>
<comment type="caution">
    <text evidence="13">The sequence shown here is derived from an EMBL/GenBank/DDBJ whole genome shotgun (WGS) entry which is preliminary data.</text>
</comment>
<evidence type="ECO:0000256" key="11">
    <source>
        <dbReference type="SAM" id="SignalP"/>
    </source>
</evidence>
<protein>
    <recommendedName>
        <fullName evidence="12">CFEM domain-containing protein</fullName>
    </recommendedName>
</protein>
<keyword evidence="9" id="KW-0349">Heme</keyword>
<accession>A0AB34KVW0</accession>
<evidence type="ECO:0000256" key="2">
    <source>
        <dbReference type="ARBA" id="ARBA00004613"/>
    </source>
</evidence>
<feature type="binding site" description="axial binding residue" evidence="9">
    <location>
        <position position="46"/>
    </location>
    <ligand>
        <name>heme</name>
        <dbReference type="ChEBI" id="CHEBI:30413"/>
    </ligand>
    <ligandPart>
        <name>Fe</name>
        <dbReference type="ChEBI" id="CHEBI:18248"/>
    </ligandPart>
</feature>
<evidence type="ECO:0000256" key="5">
    <source>
        <dbReference type="ARBA" id="ARBA00022622"/>
    </source>
</evidence>
<evidence type="ECO:0000256" key="4">
    <source>
        <dbReference type="ARBA" id="ARBA00022525"/>
    </source>
</evidence>
<dbReference type="InterPro" id="IPR008427">
    <property type="entry name" value="Extracellular_membr_CFEM_dom"/>
</dbReference>
<dbReference type="GO" id="GO:0098552">
    <property type="term" value="C:side of membrane"/>
    <property type="evidence" value="ECO:0007669"/>
    <property type="project" value="UniProtKB-KW"/>
</dbReference>
<evidence type="ECO:0000313" key="13">
    <source>
        <dbReference type="EMBL" id="KAL1589229.1"/>
    </source>
</evidence>
<dbReference type="Pfam" id="PF05730">
    <property type="entry name" value="CFEM"/>
    <property type="match status" value="1"/>
</dbReference>
<evidence type="ECO:0000256" key="1">
    <source>
        <dbReference type="ARBA" id="ARBA00004589"/>
    </source>
</evidence>
<feature type="signal peptide" evidence="11">
    <location>
        <begin position="1"/>
        <end position="17"/>
    </location>
</feature>
<dbReference type="GO" id="GO:0046872">
    <property type="term" value="F:metal ion binding"/>
    <property type="evidence" value="ECO:0007669"/>
    <property type="project" value="UniProtKB-UniRule"/>
</dbReference>
<comment type="caution">
    <text evidence="9">Lacks conserved residue(s) required for the propagation of feature annotation.</text>
</comment>
<keyword evidence="5" id="KW-0472">Membrane</keyword>
<name>A0AB34KVW0_9PEZI</name>
<comment type="subcellular location">
    <subcellularLocation>
        <location evidence="1">Membrane</location>
        <topology evidence="1">Lipid-anchor</topology>
        <topology evidence="1">GPI-anchor</topology>
    </subcellularLocation>
    <subcellularLocation>
        <location evidence="2">Secreted</location>
    </subcellularLocation>
</comment>
<comment type="similarity">
    <text evidence="3">Belongs to the RBT5 family.</text>
</comment>
<dbReference type="AlphaFoldDB" id="A0AB34KVW0"/>
<feature type="compositionally biased region" description="Low complexity" evidence="10">
    <location>
        <begin position="124"/>
        <end position="142"/>
    </location>
</feature>
<dbReference type="GO" id="GO:0005576">
    <property type="term" value="C:extracellular region"/>
    <property type="evidence" value="ECO:0007669"/>
    <property type="project" value="UniProtKB-SubCell"/>
</dbReference>
<keyword evidence="8" id="KW-0449">Lipoprotein</keyword>
<sequence>MKFIALAVSAVIGLAAAQMEVLSEIPQCALQCFTESVTKTDCALTDFYCQCGANAEMIQKTTLECLCHSECTTSDLAKVYSVSTKLCTKVLEQHGEKYDQPAALSEGICAAGKTPAASSGNSTGSAKPSSNTTSSSASPSGSGAAYEGGANSAVGMSMAAIAVGGLAFLAM</sequence>
<dbReference type="SMART" id="SM00747">
    <property type="entry name" value="CFEM"/>
    <property type="match status" value="1"/>
</dbReference>
<feature type="chain" id="PRO_5044227860" description="CFEM domain-containing protein" evidence="11">
    <location>
        <begin position="18"/>
        <end position="171"/>
    </location>
</feature>
<proteinExistence type="inferred from homology"/>
<dbReference type="EMBL" id="JAAQHG020000005">
    <property type="protein sequence ID" value="KAL1589229.1"/>
    <property type="molecule type" value="Genomic_DNA"/>
</dbReference>
<evidence type="ECO:0000256" key="10">
    <source>
        <dbReference type="SAM" id="MobiDB-lite"/>
    </source>
</evidence>
<feature type="domain" description="CFEM" evidence="12">
    <location>
        <begin position="1"/>
        <end position="120"/>
    </location>
</feature>
<dbReference type="RefSeq" id="XP_069232334.1">
    <property type="nucleotide sequence ID" value="XM_069370858.1"/>
</dbReference>
<keyword evidence="4" id="KW-0964">Secreted</keyword>
<evidence type="ECO:0000256" key="3">
    <source>
        <dbReference type="ARBA" id="ARBA00010031"/>
    </source>
</evidence>
<evidence type="ECO:0000256" key="6">
    <source>
        <dbReference type="ARBA" id="ARBA00022729"/>
    </source>
</evidence>
<evidence type="ECO:0000313" key="14">
    <source>
        <dbReference type="Proteomes" id="UP000803884"/>
    </source>
</evidence>
<evidence type="ECO:0000256" key="8">
    <source>
        <dbReference type="ARBA" id="ARBA00023288"/>
    </source>
</evidence>
<reference evidence="13 14" key="1">
    <citation type="journal article" date="2020" name="Microbiol. Resour. Announc.">
        <title>Draft Genome Sequence of a Cladosporium Species Isolated from the Mesophotic Ascidian Didemnum maculosum.</title>
        <authorList>
            <person name="Gioti A."/>
            <person name="Siaperas R."/>
            <person name="Nikolaivits E."/>
            <person name="Le Goff G."/>
            <person name="Ouazzani J."/>
            <person name="Kotoulas G."/>
            <person name="Topakas E."/>
        </authorList>
    </citation>
    <scope>NUCLEOTIDE SEQUENCE [LARGE SCALE GENOMIC DNA]</scope>
    <source>
        <strain evidence="13 14">TM138-S3</strain>
    </source>
</reference>